<evidence type="ECO:0000313" key="3">
    <source>
        <dbReference type="Proteomes" id="UP000263013"/>
    </source>
</evidence>
<feature type="transmembrane region" description="Helical" evidence="1">
    <location>
        <begin position="93"/>
        <end position="118"/>
    </location>
</feature>
<name>A0ABN5M065_9DEIN</name>
<keyword evidence="1" id="KW-0812">Transmembrane</keyword>
<protein>
    <recommendedName>
        <fullName evidence="4">ABC transporter permease</fullName>
    </recommendedName>
</protein>
<feature type="transmembrane region" description="Helical" evidence="1">
    <location>
        <begin position="228"/>
        <end position="247"/>
    </location>
</feature>
<proteinExistence type="predicted"/>
<dbReference type="EMBL" id="CP021130">
    <property type="protein sequence ID" value="AWR86087.1"/>
    <property type="molecule type" value="Genomic_DNA"/>
</dbReference>
<feature type="transmembrane region" description="Helical" evidence="1">
    <location>
        <begin position="167"/>
        <end position="187"/>
    </location>
</feature>
<accession>A0ABN5M065</accession>
<feature type="transmembrane region" description="Helical" evidence="1">
    <location>
        <begin position="138"/>
        <end position="160"/>
    </location>
</feature>
<organism evidence="2 3">
    <name type="scientific">Meiothermus taiwanensis WR-220</name>
    <dbReference type="NCBI Taxonomy" id="1339250"/>
    <lineage>
        <taxon>Bacteria</taxon>
        <taxon>Thermotogati</taxon>
        <taxon>Deinococcota</taxon>
        <taxon>Deinococci</taxon>
        <taxon>Thermales</taxon>
        <taxon>Thermaceae</taxon>
        <taxon>Meiothermus</taxon>
    </lineage>
</organism>
<evidence type="ECO:0000313" key="2">
    <source>
        <dbReference type="EMBL" id="AWR86087.1"/>
    </source>
</evidence>
<evidence type="ECO:0000256" key="1">
    <source>
        <dbReference type="SAM" id="Phobius"/>
    </source>
</evidence>
<keyword evidence="1" id="KW-0472">Membrane</keyword>
<keyword evidence="3" id="KW-1185">Reference proteome</keyword>
<dbReference type="Proteomes" id="UP000263013">
    <property type="component" value="Chromosome"/>
</dbReference>
<feature type="transmembrane region" description="Helical" evidence="1">
    <location>
        <begin position="49"/>
        <end position="72"/>
    </location>
</feature>
<gene>
    <name evidence="2" type="ORF">Mtai_v1c08430</name>
</gene>
<dbReference type="RefSeq" id="WP_013014404.1">
    <property type="nucleotide sequence ID" value="NZ_CP021130.1"/>
</dbReference>
<sequence>MINTFSTLIWLELRKFGVFGLGLLLGVAAWFLLARQIFAWTGSNLESAIAVVSTTAFFAMCVNTVLLVGLAQDFWREYRAGRWSLLLGSPQPAWLHLAAKAVFGGAVLSLFNGAVWLIMTFWLAQVGMGLPLGLGASLWLYALGGLALVVPALFLGLWVTAYTPGKATLIALVMGVVGMGQVLEWSVRLFGDLFYKLLPPWRLPAPTFEQNPAVRGLWESFPGLPTEGFVLSLALMVPLFWAASRLWQEVEA</sequence>
<reference evidence="2 3" key="1">
    <citation type="submission" date="2017-05" db="EMBL/GenBank/DDBJ databases">
        <title>Complete genome sequence of Meiothermus taiwanensis WR-220.</title>
        <authorList>
            <person name="Wu W.-L."/>
            <person name="Lo W.-S."/>
            <person name="Kuo C.-H."/>
            <person name="Wu S.-H."/>
        </authorList>
    </citation>
    <scope>NUCLEOTIDE SEQUENCE [LARGE SCALE GENOMIC DNA]</scope>
    <source>
        <strain evidence="2 3">WR-220</strain>
    </source>
</reference>
<keyword evidence="1" id="KW-1133">Transmembrane helix</keyword>
<evidence type="ECO:0008006" key="4">
    <source>
        <dbReference type="Google" id="ProtNLM"/>
    </source>
</evidence>